<dbReference type="Proteomes" id="UP000036958">
    <property type="component" value="Unassembled WGS sequence"/>
</dbReference>
<evidence type="ECO:0000313" key="1">
    <source>
        <dbReference type="EMBL" id="KOH46700.1"/>
    </source>
</evidence>
<dbReference type="AlphaFoldDB" id="A0A0L8VE08"/>
<organism evidence="1 2">
    <name type="scientific">Sunxiuqinia dokdonensis</name>
    <dbReference type="NCBI Taxonomy" id="1409788"/>
    <lineage>
        <taxon>Bacteria</taxon>
        <taxon>Pseudomonadati</taxon>
        <taxon>Bacteroidota</taxon>
        <taxon>Bacteroidia</taxon>
        <taxon>Marinilabiliales</taxon>
        <taxon>Prolixibacteraceae</taxon>
        <taxon>Sunxiuqinia</taxon>
    </lineage>
</organism>
<dbReference type="EMBL" id="LGIA01000023">
    <property type="protein sequence ID" value="KOH46700.1"/>
    <property type="molecule type" value="Genomic_DNA"/>
</dbReference>
<reference evidence="2" key="1">
    <citation type="submission" date="2015-07" db="EMBL/GenBank/DDBJ databases">
        <title>Genome sequencing of Sunxiuqinia dokdonensis strain SK.</title>
        <authorList>
            <person name="Ahn S."/>
            <person name="Kim B.-C."/>
        </authorList>
    </citation>
    <scope>NUCLEOTIDE SEQUENCE [LARGE SCALE GENOMIC DNA]</scope>
    <source>
        <strain evidence="2">SK</strain>
    </source>
</reference>
<comment type="caution">
    <text evidence="1">The sequence shown here is derived from an EMBL/GenBank/DDBJ whole genome shotgun (WGS) entry which is preliminary data.</text>
</comment>
<sequence>MTKRQLKSPKALHIQKGRFFSLKKVWGLIFFIFLQRL</sequence>
<evidence type="ECO:0000313" key="2">
    <source>
        <dbReference type="Proteomes" id="UP000036958"/>
    </source>
</evidence>
<name>A0A0L8VE08_9BACT</name>
<gene>
    <name evidence="1" type="ORF">NC99_05400</name>
</gene>
<proteinExistence type="predicted"/>
<dbReference type="STRING" id="1409788.NC99_05400"/>
<protein>
    <submittedName>
        <fullName evidence="1">Uncharacterized protein</fullName>
    </submittedName>
</protein>
<keyword evidence="2" id="KW-1185">Reference proteome</keyword>
<accession>A0A0L8VE08</accession>